<evidence type="ECO:0000313" key="2">
    <source>
        <dbReference type="Proteomes" id="UP000821845"/>
    </source>
</evidence>
<reference evidence="1" key="1">
    <citation type="submission" date="2020-05" db="EMBL/GenBank/DDBJ databases">
        <title>Large-scale comparative analyses of tick genomes elucidate their genetic diversity and vector capacities.</title>
        <authorList>
            <person name="Jia N."/>
            <person name="Wang J."/>
            <person name="Shi W."/>
            <person name="Du L."/>
            <person name="Sun Y."/>
            <person name="Zhan W."/>
            <person name="Jiang J."/>
            <person name="Wang Q."/>
            <person name="Zhang B."/>
            <person name="Ji P."/>
            <person name="Sakyi L.B."/>
            <person name="Cui X."/>
            <person name="Yuan T."/>
            <person name="Jiang B."/>
            <person name="Yang W."/>
            <person name="Lam T.T.-Y."/>
            <person name="Chang Q."/>
            <person name="Ding S."/>
            <person name="Wang X."/>
            <person name="Zhu J."/>
            <person name="Ruan X."/>
            <person name="Zhao L."/>
            <person name="Wei J."/>
            <person name="Que T."/>
            <person name="Du C."/>
            <person name="Cheng J."/>
            <person name="Dai P."/>
            <person name="Han X."/>
            <person name="Huang E."/>
            <person name="Gao Y."/>
            <person name="Liu J."/>
            <person name="Shao H."/>
            <person name="Ye R."/>
            <person name="Li L."/>
            <person name="Wei W."/>
            <person name="Wang X."/>
            <person name="Wang C."/>
            <person name="Yang T."/>
            <person name="Huo Q."/>
            <person name="Li W."/>
            <person name="Guo W."/>
            <person name="Chen H."/>
            <person name="Zhou L."/>
            <person name="Ni X."/>
            <person name="Tian J."/>
            <person name="Zhou Y."/>
            <person name="Sheng Y."/>
            <person name="Liu T."/>
            <person name="Pan Y."/>
            <person name="Xia L."/>
            <person name="Li J."/>
            <person name="Zhao F."/>
            <person name="Cao W."/>
        </authorList>
    </citation>
    <scope>NUCLEOTIDE SEQUENCE</scope>
    <source>
        <strain evidence="1">Hyas-2018</strain>
    </source>
</reference>
<gene>
    <name evidence="1" type="ORF">HPB50_025357</name>
</gene>
<keyword evidence="2" id="KW-1185">Reference proteome</keyword>
<sequence>MSGKGDSALAGSGVAKVPPIPVPCWPRKAFRLIKRVLRRFAGVIAKYHCNYCQEDITGVRVKCAECPDFDLCLQCFSCGAEMGAHKNRHGYQLIDCGNFPIFQAPCNWKAKEELVLLEAIEQYGFGNWEDVSQCLPARSCEEVQEHYNNHYIEGNIGRATWSTEVSTQIKDHTVPEGGPLSPSLSSPMPTVDITSTEQQELGYMPCRDDYEREYDNEAESLISQLSMGGPDEDDLEVALKLAQVDMYSRRLRERMRRKGLARDYRLLEQFCHAGRPASKASPVSRGKKPAREADKELQEKMRIFSQFQSSTEHEQLLENLEREKELKARIKELLRYRRNGITKLDAAVALAGLYIPDHLMVWFSSVLFPPSVLFLLPGCFGREGDTREDSKEATDITSLPGYELLSDKERKLCQSIGISPACYITFKTVVLKDQAQRQKGSTAKFRSLAGMDRSHCRRILNHFANSGWISAT</sequence>
<accession>A0ACB7RZ03</accession>
<name>A0ACB7RZ03_HYAAI</name>
<dbReference type="Proteomes" id="UP000821845">
    <property type="component" value="Chromosome 7"/>
</dbReference>
<organism evidence="1 2">
    <name type="scientific">Hyalomma asiaticum</name>
    <name type="common">Tick</name>
    <dbReference type="NCBI Taxonomy" id="266040"/>
    <lineage>
        <taxon>Eukaryota</taxon>
        <taxon>Metazoa</taxon>
        <taxon>Ecdysozoa</taxon>
        <taxon>Arthropoda</taxon>
        <taxon>Chelicerata</taxon>
        <taxon>Arachnida</taxon>
        <taxon>Acari</taxon>
        <taxon>Parasitiformes</taxon>
        <taxon>Ixodida</taxon>
        <taxon>Ixodoidea</taxon>
        <taxon>Ixodidae</taxon>
        <taxon>Hyalomminae</taxon>
        <taxon>Hyalomma</taxon>
    </lineage>
</organism>
<dbReference type="EMBL" id="CM023487">
    <property type="protein sequence ID" value="KAH6927042.1"/>
    <property type="molecule type" value="Genomic_DNA"/>
</dbReference>
<evidence type="ECO:0000313" key="1">
    <source>
        <dbReference type="EMBL" id="KAH6927042.1"/>
    </source>
</evidence>
<protein>
    <submittedName>
        <fullName evidence="1">Uncharacterized protein</fullName>
    </submittedName>
</protein>
<comment type="caution">
    <text evidence="1">The sequence shown here is derived from an EMBL/GenBank/DDBJ whole genome shotgun (WGS) entry which is preliminary data.</text>
</comment>
<proteinExistence type="predicted"/>